<keyword evidence="3" id="KW-1185">Reference proteome</keyword>
<evidence type="ECO:0000313" key="2">
    <source>
        <dbReference type="EMBL" id="PRQ32917.1"/>
    </source>
</evidence>
<dbReference type="EMBL" id="PDCK01000043">
    <property type="protein sequence ID" value="PRQ32917.1"/>
    <property type="molecule type" value="Genomic_DNA"/>
</dbReference>
<dbReference type="AlphaFoldDB" id="A0A2P6QFG9"/>
<evidence type="ECO:0000313" key="3">
    <source>
        <dbReference type="Proteomes" id="UP000238479"/>
    </source>
</evidence>
<dbReference type="SMART" id="SM00743">
    <property type="entry name" value="Agenet"/>
    <property type="match status" value="1"/>
</dbReference>
<dbReference type="Proteomes" id="UP000238479">
    <property type="component" value="Chromosome 5"/>
</dbReference>
<dbReference type="InterPro" id="IPR014002">
    <property type="entry name" value="Agenet_dom_plant"/>
</dbReference>
<protein>
    <submittedName>
        <fullName evidence="2">Putative Agenet-like domain-containing protein</fullName>
    </submittedName>
</protein>
<gene>
    <name evidence="2" type="ORF">RchiOBHm_Chr5g0051721</name>
</gene>
<dbReference type="OMA" id="FENGFRG"/>
<dbReference type="STRING" id="74649.A0A2P6QFG9"/>
<evidence type="ECO:0000259" key="1">
    <source>
        <dbReference type="SMART" id="SM00743"/>
    </source>
</evidence>
<dbReference type="InterPro" id="IPR008395">
    <property type="entry name" value="Agenet-like_dom"/>
</dbReference>
<dbReference type="Pfam" id="PF05641">
    <property type="entry name" value="Agenet"/>
    <property type="match status" value="1"/>
</dbReference>
<organism evidence="2 3">
    <name type="scientific">Rosa chinensis</name>
    <name type="common">China rose</name>
    <dbReference type="NCBI Taxonomy" id="74649"/>
    <lineage>
        <taxon>Eukaryota</taxon>
        <taxon>Viridiplantae</taxon>
        <taxon>Streptophyta</taxon>
        <taxon>Embryophyta</taxon>
        <taxon>Tracheophyta</taxon>
        <taxon>Spermatophyta</taxon>
        <taxon>Magnoliopsida</taxon>
        <taxon>eudicotyledons</taxon>
        <taxon>Gunneridae</taxon>
        <taxon>Pentapetalae</taxon>
        <taxon>rosids</taxon>
        <taxon>fabids</taxon>
        <taxon>Rosales</taxon>
        <taxon>Rosaceae</taxon>
        <taxon>Rosoideae</taxon>
        <taxon>Rosoideae incertae sedis</taxon>
        <taxon>Rosa</taxon>
    </lineage>
</organism>
<accession>A0A2P6QFG9</accession>
<dbReference type="PANTHER" id="PTHR36805">
    <property type="entry name" value="AGENET DOMAIN-CONTAINING PROTEIN"/>
    <property type="match status" value="1"/>
</dbReference>
<comment type="caution">
    <text evidence="2">The sequence shown here is derived from an EMBL/GenBank/DDBJ whole genome shotgun (WGS) entry which is preliminary data.</text>
</comment>
<proteinExistence type="predicted"/>
<dbReference type="PANTHER" id="PTHR36805:SF7">
    <property type="entry name" value="AGENET DOMAIN-CONTAINING PROTEIN"/>
    <property type="match status" value="1"/>
</dbReference>
<feature type="domain" description="Agenet" evidence="1">
    <location>
        <begin position="108"/>
        <end position="171"/>
    </location>
</feature>
<sequence length="410" mass="46278">MALHNLPFKVGQDIESRSFLKGYRGAWFRCKIKDIGWRNGQLSCALEYYDFPDEKITWEKIYQNNPADGKRTRKGKTLMIRPPFPPIYRESKRPDVNTILEVIVIVNDAWKVGDLVDWWKDGCYWSGKVAQVLGDETVKVELPRPPVGEGVEGEMYEASYKDLRSSLDWSLEYGWKVPTPKERENGHPCVQVIKPDNQGDIPSVVAQTVGDGRRDVQAIAGADQSLAAKDPATAETNMESDVADSLFGKTSCSDSGSSSHVKDALNKMGGTAIRIDIVDNDRSLKKMKTDEGIILNSMSSDTLEAAILDLEELVNRVKWMKGMLETGMPLTGTMRPHWKFLGNHTTSTPSEGRQEKTGHDNTSSLFNLVTSRITPFLMDFVYTVIYSWRLMMLYHPVPAQEGKERRSYRE</sequence>
<name>A0A2P6QFG9_ROSCH</name>
<reference evidence="2 3" key="1">
    <citation type="journal article" date="2018" name="Nat. Genet.">
        <title>The Rosa genome provides new insights in the design of modern roses.</title>
        <authorList>
            <person name="Bendahmane M."/>
        </authorList>
    </citation>
    <scope>NUCLEOTIDE SEQUENCE [LARGE SCALE GENOMIC DNA]</scope>
    <source>
        <strain evidence="3">cv. Old Blush</strain>
    </source>
</reference>
<dbReference type="Gramene" id="PRQ32917">
    <property type="protein sequence ID" value="PRQ32917"/>
    <property type="gene ID" value="RchiOBHm_Chr5g0051721"/>
</dbReference>